<organism evidence="1 2">
    <name type="scientific">Lactiplantibacillus pentosus</name>
    <name type="common">Lactobacillus pentosus</name>
    <dbReference type="NCBI Taxonomy" id="1589"/>
    <lineage>
        <taxon>Bacteria</taxon>
        <taxon>Bacillati</taxon>
        <taxon>Bacillota</taxon>
        <taxon>Bacilli</taxon>
        <taxon>Lactobacillales</taxon>
        <taxon>Lactobacillaceae</taxon>
        <taxon>Lactiplantibacillus</taxon>
    </lineage>
</organism>
<evidence type="ECO:0008006" key="3">
    <source>
        <dbReference type="Google" id="ProtNLM"/>
    </source>
</evidence>
<feature type="non-terminal residue" evidence="1">
    <location>
        <position position="207"/>
    </location>
</feature>
<proteinExistence type="predicted"/>
<protein>
    <recommendedName>
        <fullName evidence="3">Surface layer protein A domain-containing protein</fullName>
    </recommendedName>
</protein>
<comment type="caution">
    <text evidence="1">The sequence shown here is derived from an EMBL/GenBank/DDBJ whole genome shotgun (WGS) entry which is preliminary data.</text>
</comment>
<dbReference type="EMBL" id="PVOB01000023">
    <property type="protein sequence ID" value="PRO96007.1"/>
    <property type="molecule type" value="Genomic_DNA"/>
</dbReference>
<dbReference type="NCBIfam" id="NF033837">
    <property type="entry name" value="GarQ_core"/>
    <property type="match status" value="1"/>
</dbReference>
<keyword evidence="2" id="KW-1185">Reference proteome</keyword>
<accession>A0ABX5D723</accession>
<evidence type="ECO:0000313" key="1">
    <source>
        <dbReference type="EMBL" id="PRO96007.1"/>
    </source>
</evidence>
<reference evidence="1 2" key="1">
    <citation type="submission" date="2018-03" db="EMBL/GenBank/DDBJ databases">
        <title>Draft Genome Sequences of six Lactobacillus pentosus Strains Isolated from Brines of Traditionally Fermented Spanish-Style Green Table Olives.</title>
        <authorList>
            <person name="Calero-Delgado B."/>
            <person name="Martin-Platero A.M."/>
            <person name="Perez-Pulido A.J."/>
            <person name="Benitez-Cabello A."/>
            <person name="Casimiro-Soriguer C.S."/>
            <person name="Martinez-Bueno M."/>
            <person name="Arroyo-Lopez F.N."/>
            <person name="Rodriguez-Gomez F."/>
            <person name="Bautista-Gallego J."/>
            <person name="Garrido-Fernandez A."/>
            <person name="Jimenez-Diaz R."/>
        </authorList>
    </citation>
    <scope>NUCLEOTIDE SEQUENCE [LARGE SCALE GENOMIC DNA]</scope>
    <source>
        <strain evidence="1 2">IG2</strain>
    </source>
</reference>
<sequence length="207" mass="22722">MSEGGIGDGITSPELKQIERKFLIFYRVQFKGSSLFENFFSKNKKNVIILNNSIAGGKSMKKTKLLSSILIASSIAINIAPIAVSADTSISNTSVTSDSTTLSTEQINKLNSYVQIENGKMILNIPSNSGLTTQQIEQAKQVIDQFNLRASNNGVIIDAGNSSQTASAPSFGVMRAKRYRYYTANGYEYRDSKGHWHYVVTKSPFEA</sequence>
<evidence type="ECO:0000313" key="2">
    <source>
        <dbReference type="Proteomes" id="UP000238378"/>
    </source>
</evidence>
<name>A0ABX5D723_LACPE</name>
<dbReference type="Proteomes" id="UP000238378">
    <property type="component" value="Unassembled WGS sequence"/>
</dbReference>
<gene>
    <name evidence="1" type="ORF">C6Y08_01645</name>
</gene>